<keyword evidence="4 6" id="KW-1133">Transmembrane helix</keyword>
<feature type="transmembrane region" description="Helical" evidence="6">
    <location>
        <begin position="7"/>
        <end position="27"/>
    </location>
</feature>
<dbReference type="PANTHER" id="PTHR32322">
    <property type="entry name" value="INNER MEMBRANE TRANSPORTER"/>
    <property type="match status" value="1"/>
</dbReference>
<reference evidence="8" key="1">
    <citation type="submission" date="2020-10" db="EMBL/GenBank/DDBJ databases">
        <authorList>
            <person name="Castelo-Branco R."/>
            <person name="Eusebio N."/>
            <person name="Adriana R."/>
            <person name="Vieira A."/>
            <person name="Brugerolle De Fraissinette N."/>
            <person name="Rezende De Castro R."/>
            <person name="Schneider M.P."/>
            <person name="Vasconcelos V."/>
            <person name="Leao P.N."/>
        </authorList>
    </citation>
    <scope>NUCLEOTIDE SEQUENCE</scope>
    <source>
        <strain evidence="8">LEGE 07310</strain>
    </source>
</reference>
<keyword evidence="9" id="KW-1185">Reference proteome</keyword>
<protein>
    <submittedName>
        <fullName evidence="8">DMT family transporter</fullName>
    </submittedName>
</protein>
<feature type="transmembrane region" description="Helical" evidence="6">
    <location>
        <begin position="181"/>
        <end position="201"/>
    </location>
</feature>
<comment type="subcellular location">
    <subcellularLocation>
        <location evidence="1">Membrane</location>
        <topology evidence="1">Multi-pass membrane protein</topology>
    </subcellularLocation>
</comment>
<evidence type="ECO:0000256" key="1">
    <source>
        <dbReference type="ARBA" id="ARBA00004141"/>
    </source>
</evidence>
<keyword evidence="5 6" id="KW-0472">Membrane</keyword>
<gene>
    <name evidence="8" type="ORF">IQ241_13690</name>
</gene>
<dbReference type="EMBL" id="JADEXG010000030">
    <property type="protein sequence ID" value="MBE9078332.1"/>
    <property type="molecule type" value="Genomic_DNA"/>
</dbReference>
<dbReference type="GO" id="GO:0016020">
    <property type="term" value="C:membrane"/>
    <property type="evidence" value="ECO:0007669"/>
    <property type="project" value="UniProtKB-SubCell"/>
</dbReference>
<evidence type="ECO:0000256" key="6">
    <source>
        <dbReference type="SAM" id="Phobius"/>
    </source>
</evidence>
<feature type="domain" description="EamA" evidence="7">
    <location>
        <begin position="7"/>
        <end position="138"/>
    </location>
</feature>
<organism evidence="8 9">
    <name type="scientific">Vasconcelosia minhoensis LEGE 07310</name>
    <dbReference type="NCBI Taxonomy" id="915328"/>
    <lineage>
        <taxon>Bacteria</taxon>
        <taxon>Bacillati</taxon>
        <taxon>Cyanobacteriota</taxon>
        <taxon>Cyanophyceae</taxon>
        <taxon>Nodosilineales</taxon>
        <taxon>Cymatolegaceae</taxon>
        <taxon>Vasconcelosia</taxon>
        <taxon>Vasconcelosia minhoensis</taxon>
    </lineage>
</organism>
<evidence type="ECO:0000259" key="7">
    <source>
        <dbReference type="Pfam" id="PF00892"/>
    </source>
</evidence>
<dbReference type="Proteomes" id="UP000636505">
    <property type="component" value="Unassembled WGS sequence"/>
</dbReference>
<feature type="transmembrane region" description="Helical" evidence="6">
    <location>
        <begin position="92"/>
        <end position="112"/>
    </location>
</feature>
<feature type="domain" description="EamA" evidence="7">
    <location>
        <begin position="151"/>
        <end position="282"/>
    </location>
</feature>
<evidence type="ECO:0000256" key="4">
    <source>
        <dbReference type="ARBA" id="ARBA00022989"/>
    </source>
</evidence>
<dbReference type="Pfam" id="PF00892">
    <property type="entry name" value="EamA"/>
    <property type="match status" value="2"/>
</dbReference>
<feature type="transmembrane region" description="Helical" evidence="6">
    <location>
        <begin position="33"/>
        <end position="53"/>
    </location>
</feature>
<dbReference type="InterPro" id="IPR037185">
    <property type="entry name" value="EmrE-like"/>
</dbReference>
<dbReference type="InterPro" id="IPR000620">
    <property type="entry name" value="EamA_dom"/>
</dbReference>
<sequence length="302" mass="32319">MGLKDWLLLLLLSMLWGSSFYFVEIALRDLPPLLIVAGRLAIAALTLNLILYLRGERLPRSPRVWLRLFQLSCVNNLVPFNLIVWGQQYIEGSLAAILNATTPLFTVVLAHWLTADEKLTYSRLSGVTIGFGGVIVLVGPTVLSGLGWDDLGQFAILGAALSYGLAGIYGRRLSPMSPTVVAAGSITVSALVMLIIALASAPGVIQFSPATGMALLSLGVFSTASAYLIYFSLLTRAGATYANLVAFLIPLSASLLGIALLNERLPWSALVGMAVIFVGLAVMDGRLPPQGWQLMPWQKPPP</sequence>
<proteinExistence type="inferred from homology"/>
<dbReference type="InterPro" id="IPR050638">
    <property type="entry name" value="AA-Vitamin_Transporters"/>
</dbReference>
<evidence type="ECO:0000256" key="2">
    <source>
        <dbReference type="ARBA" id="ARBA00007362"/>
    </source>
</evidence>
<evidence type="ECO:0000313" key="8">
    <source>
        <dbReference type="EMBL" id="MBE9078332.1"/>
    </source>
</evidence>
<name>A0A8J7A7H0_9CYAN</name>
<dbReference type="RefSeq" id="WP_193908079.1">
    <property type="nucleotide sequence ID" value="NZ_JADEXG010000030.1"/>
</dbReference>
<feature type="transmembrane region" description="Helical" evidence="6">
    <location>
        <begin position="151"/>
        <end position="169"/>
    </location>
</feature>
<comment type="similarity">
    <text evidence="2">Belongs to the EamA transporter family.</text>
</comment>
<feature type="transmembrane region" description="Helical" evidence="6">
    <location>
        <begin position="124"/>
        <end position="145"/>
    </location>
</feature>
<dbReference type="PANTHER" id="PTHR32322:SF9">
    <property type="entry name" value="AMINO-ACID METABOLITE EFFLUX PUMP-RELATED"/>
    <property type="match status" value="1"/>
</dbReference>
<dbReference type="SUPFAM" id="SSF103481">
    <property type="entry name" value="Multidrug resistance efflux transporter EmrE"/>
    <property type="match status" value="2"/>
</dbReference>
<feature type="transmembrane region" description="Helical" evidence="6">
    <location>
        <begin position="65"/>
        <end position="86"/>
    </location>
</feature>
<keyword evidence="3 6" id="KW-0812">Transmembrane</keyword>
<feature type="transmembrane region" description="Helical" evidence="6">
    <location>
        <begin position="213"/>
        <end position="234"/>
    </location>
</feature>
<feature type="transmembrane region" description="Helical" evidence="6">
    <location>
        <begin position="241"/>
        <end position="261"/>
    </location>
</feature>
<dbReference type="AlphaFoldDB" id="A0A8J7A7H0"/>
<evidence type="ECO:0000313" key="9">
    <source>
        <dbReference type="Proteomes" id="UP000636505"/>
    </source>
</evidence>
<comment type="caution">
    <text evidence="8">The sequence shown here is derived from an EMBL/GenBank/DDBJ whole genome shotgun (WGS) entry which is preliminary data.</text>
</comment>
<accession>A0A8J7A7H0</accession>
<evidence type="ECO:0000256" key="5">
    <source>
        <dbReference type="ARBA" id="ARBA00023136"/>
    </source>
</evidence>
<evidence type="ECO:0000256" key="3">
    <source>
        <dbReference type="ARBA" id="ARBA00022692"/>
    </source>
</evidence>
<feature type="transmembrane region" description="Helical" evidence="6">
    <location>
        <begin position="267"/>
        <end position="285"/>
    </location>
</feature>